<accession>A0A6J7L5I5</accession>
<evidence type="ECO:0000256" key="3">
    <source>
        <dbReference type="ARBA" id="ARBA00022630"/>
    </source>
</evidence>
<dbReference type="GO" id="GO:0008812">
    <property type="term" value="F:choline dehydrogenase activity"/>
    <property type="evidence" value="ECO:0007669"/>
    <property type="project" value="TreeGrafter"/>
</dbReference>
<dbReference type="GO" id="GO:0016020">
    <property type="term" value="C:membrane"/>
    <property type="evidence" value="ECO:0007669"/>
    <property type="project" value="TreeGrafter"/>
</dbReference>
<dbReference type="SUPFAM" id="SSF51905">
    <property type="entry name" value="FAD/NAD(P)-binding domain"/>
    <property type="match status" value="1"/>
</dbReference>
<name>A0A6J7L5I5_9ZZZZ</name>
<comment type="cofactor">
    <cofactor evidence="1">
        <name>FAD</name>
        <dbReference type="ChEBI" id="CHEBI:57692"/>
    </cofactor>
</comment>
<evidence type="ECO:0000256" key="1">
    <source>
        <dbReference type="ARBA" id="ARBA00001974"/>
    </source>
</evidence>
<keyword evidence="4" id="KW-0274">FAD</keyword>
<dbReference type="PANTHER" id="PTHR11552">
    <property type="entry name" value="GLUCOSE-METHANOL-CHOLINE GMC OXIDOREDUCTASE"/>
    <property type="match status" value="1"/>
</dbReference>
<dbReference type="EMBL" id="CAFBNF010000353">
    <property type="protein sequence ID" value="CAB4963948.1"/>
    <property type="molecule type" value="Genomic_DNA"/>
</dbReference>
<evidence type="ECO:0000256" key="2">
    <source>
        <dbReference type="ARBA" id="ARBA00010790"/>
    </source>
</evidence>
<organism evidence="6">
    <name type="scientific">freshwater metagenome</name>
    <dbReference type="NCBI Taxonomy" id="449393"/>
    <lineage>
        <taxon>unclassified sequences</taxon>
        <taxon>metagenomes</taxon>
        <taxon>ecological metagenomes</taxon>
    </lineage>
</organism>
<evidence type="ECO:0000256" key="4">
    <source>
        <dbReference type="ARBA" id="ARBA00022827"/>
    </source>
</evidence>
<protein>
    <submittedName>
        <fullName evidence="6">Unannotated protein</fullName>
    </submittedName>
</protein>
<dbReference type="PROSITE" id="PS00624">
    <property type="entry name" value="GMC_OXRED_2"/>
    <property type="match status" value="1"/>
</dbReference>
<gene>
    <name evidence="6" type="ORF">UFOPK3773_02203</name>
</gene>
<comment type="similarity">
    <text evidence="2">Belongs to the GMC oxidoreductase family.</text>
</comment>
<dbReference type="GO" id="GO:0019285">
    <property type="term" value="P:glycine betaine biosynthetic process from choline"/>
    <property type="evidence" value="ECO:0007669"/>
    <property type="project" value="TreeGrafter"/>
</dbReference>
<dbReference type="InterPro" id="IPR007867">
    <property type="entry name" value="GMC_OxRtase_C"/>
</dbReference>
<dbReference type="Pfam" id="PF00732">
    <property type="entry name" value="GMC_oxred_N"/>
    <property type="match status" value="1"/>
</dbReference>
<reference evidence="6" key="1">
    <citation type="submission" date="2020-05" db="EMBL/GenBank/DDBJ databases">
        <authorList>
            <person name="Chiriac C."/>
            <person name="Salcher M."/>
            <person name="Ghai R."/>
            <person name="Kavagutti S V."/>
        </authorList>
    </citation>
    <scope>NUCLEOTIDE SEQUENCE</scope>
</reference>
<dbReference type="InterPro" id="IPR012132">
    <property type="entry name" value="GMC_OxRdtase"/>
</dbReference>
<sequence length="493" mass="52359">MGASLSPMTATVDVIVIGGGTAGSAVAGRLAERGDRDVLLVEAGPDYGAFTSEQWPTDLLDASTLPISHDWGYAGPAADGRRLALDRARVIGGCSTHNGCSQSRGWAGDYDRWGLAGWSADELAPLFDIATERMRIRRYDDAEVQPFQRAFVDACVASGIPARADLDDLHGVVGVDVSPVNIVDGSRWNAAFAYLDPVREGGYLTIRDGVHVQRVVIEAGRVLGVEVVANGTVEVIACGEVVVCAGTYGTPELLMRSGVGSVDDVRAVGVDLQVELAGVGGNLHDHPALTMEFNASHELVCELDAFRAQHGWLPEEQALAKVATSMCDGPYDVHLYPWVEPRDDAPFGWIVVMPVSLVTPRSRGRLQMGAAGAEPNHGYLSNPYDRVALADGLVMAADLCAALSPMLGERRNPRESDESLDDWMRRTHSHYWHPAGTAAMGAVEAGGVCDADGRVHGVSGLRVADASLFPQIPRSTPALPVVVVGERIAQSIA</sequence>
<dbReference type="GO" id="GO:0050660">
    <property type="term" value="F:flavin adenine dinucleotide binding"/>
    <property type="evidence" value="ECO:0007669"/>
    <property type="project" value="InterPro"/>
</dbReference>
<evidence type="ECO:0000259" key="5">
    <source>
        <dbReference type="PROSITE" id="PS00624"/>
    </source>
</evidence>
<feature type="domain" description="Glucose-methanol-choline oxidoreductase N-terminal" evidence="5">
    <location>
        <begin position="246"/>
        <end position="260"/>
    </location>
</feature>
<dbReference type="Gene3D" id="3.50.50.60">
    <property type="entry name" value="FAD/NAD(P)-binding domain"/>
    <property type="match status" value="1"/>
</dbReference>
<dbReference type="InterPro" id="IPR000172">
    <property type="entry name" value="GMC_OxRdtase_N"/>
</dbReference>
<dbReference type="AlphaFoldDB" id="A0A6J7L5I5"/>
<dbReference type="PIRSF" id="PIRSF000137">
    <property type="entry name" value="Alcohol_oxidase"/>
    <property type="match status" value="1"/>
</dbReference>
<dbReference type="PANTHER" id="PTHR11552:SF147">
    <property type="entry name" value="CHOLINE DEHYDROGENASE, MITOCHONDRIAL"/>
    <property type="match status" value="1"/>
</dbReference>
<evidence type="ECO:0000313" key="6">
    <source>
        <dbReference type="EMBL" id="CAB4963948.1"/>
    </source>
</evidence>
<keyword evidence="3" id="KW-0285">Flavoprotein</keyword>
<proteinExistence type="inferred from homology"/>
<dbReference type="SUPFAM" id="SSF54373">
    <property type="entry name" value="FAD-linked reductases, C-terminal domain"/>
    <property type="match status" value="1"/>
</dbReference>
<dbReference type="InterPro" id="IPR036188">
    <property type="entry name" value="FAD/NAD-bd_sf"/>
</dbReference>
<dbReference type="Pfam" id="PF05199">
    <property type="entry name" value="GMC_oxred_C"/>
    <property type="match status" value="1"/>
</dbReference>
<dbReference type="Gene3D" id="3.30.410.40">
    <property type="match status" value="1"/>
</dbReference>